<feature type="transmembrane region" description="Helical" evidence="6">
    <location>
        <begin position="152"/>
        <end position="176"/>
    </location>
</feature>
<evidence type="ECO:0000256" key="6">
    <source>
        <dbReference type="SAM" id="Phobius"/>
    </source>
</evidence>
<dbReference type="RefSeq" id="WP_065255764.1">
    <property type="nucleotide sequence ID" value="NZ_JARDJM010000009.1"/>
</dbReference>
<feature type="transmembrane region" description="Helical" evidence="6">
    <location>
        <begin position="62"/>
        <end position="86"/>
    </location>
</feature>
<dbReference type="PANTHER" id="PTHR21716">
    <property type="entry name" value="TRANSMEMBRANE PROTEIN"/>
    <property type="match status" value="1"/>
</dbReference>
<dbReference type="Pfam" id="PF01594">
    <property type="entry name" value="AI-2E_transport"/>
    <property type="match status" value="1"/>
</dbReference>
<evidence type="ECO:0000256" key="5">
    <source>
        <dbReference type="ARBA" id="ARBA00023136"/>
    </source>
</evidence>
<feature type="transmembrane region" description="Helical" evidence="6">
    <location>
        <begin position="7"/>
        <end position="26"/>
    </location>
</feature>
<feature type="transmembrane region" description="Helical" evidence="6">
    <location>
        <begin position="32"/>
        <end position="50"/>
    </location>
</feature>
<proteinExistence type="inferred from homology"/>
<sequence length="398" mass="43909">MTTSYKSAIVFFVTLVLFLMSFYYLIQVWLMVFASILVAVFLLSLARLTCQIPKVGDYFAKLPHGVQVGAVTVAVLSVVAGFLAMFGSELVAQFQDMKELAPKSFDAIKEYAKGYPVIYEWLTQNAWAVEFQQDPKAFFAKFQENIVGGLPAFFGGMLSGLGTFFVILVVGLFLALSPSVYTKSAIALVPKPYRDKGEYLLKRSYGAIEQWLIGQFVVMAFVGVATGVALWLMGIPFALAMGVIAFVLDFVPVIGPWLSAVPILLLVLIVSPDLLLWTLVMIVVVQQLESYVVAPMVQQRLIDLPPVALLLSQIIMGTLTGVLGIAMATPLMVVAIVWVQVVYVKFVLQDYSIKVLDQNENDMKTDPYADYDAYKAKSEPKVVVLSPKQETDDTDEKS</sequence>
<evidence type="ECO:0000256" key="4">
    <source>
        <dbReference type="ARBA" id="ARBA00022989"/>
    </source>
</evidence>
<feature type="transmembrane region" description="Helical" evidence="6">
    <location>
        <begin position="239"/>
        <end position="267"/>
    </location>
</feature>
<comment type="caution">
    <text evidence="7">The sequence shown here is derived from an EMBL/GenBank/DDBJ whole genome shotgun (WGS) entry which is preliminary data.</text>
</comment>
<feature type="transmembrane region" description="Helical" evidence="6">
    <location>
        <begin position="274"/>
        <end position="294"/>
    </location>
</feature>
<feature type="transmembrane region" description="Helical" evidence="6">
    <location>
        <begin position="314"/>
        <end position="344"/>
    </location>
</feature>
<accession>A0A1B8PXQ8</accession>
<protein>
    <submittedName>
        <fullName evidence="7">AI-2E family transporter</fullName>
    </submittedName>
</protein>
<name>A0A1B8PXQ8_MORLA</name>
<dbReference type="Proteomes" id="UP000092607">
    <property type="component" value="Unassembled WGS sequence"/>
</dbReference>
<evidence type="ECO:0000313" key="7">
    <source>
        <dbReference type="EMBL" id="OBX60804.1"/>
    </source>
</evidence>
<dbReference type="EMBL" id="LZMS01000083">
    <property type="protein sequence ID" value="OBX60804.1"/>
    <property type="molecule type" value="Genomic_DNA"/>
</dbReference>
<dbReference type="PANTHER" id="PTHR21716:SF62">
    <property type="entry name" value="TRANSPORT PROTEIN YDBI-RELATED"/>
    <property type="match status" value="1"/>
</dbReference>
<reference evidence="7 8" key="1">
    <citation type="submission" date="2016-06" db="EMBL/GenBank/DDBJ databases">
        <title>Draft genome of Moraxella lacunata CCUG 57757A.</title>
        <authorList>
            <person name="Salva-Serra F."/>
            <person name="Engstrom-Jakobsson H."/>
            <person name="Thorell K."/>
            <person name="Gonzales-Siles L."/>
            <person name="Karlsson R."/>
            <person name="Boulund F."/>
            <person name="Engstrand L."/>
            <person name="Kristiansson E."/>
            <person name="Moore E."/>
        </authorList>
    </citation>
    <scope>NUCLEOTIDE SEQUENCE [LARGE SCALE GENOMIC DNA]</scope>
    <source>
        <strain evidence="7 8">CCUG 57757A</strain>
    </source>
</reference>
<dbReference type="GO" id="GO:0016020">
    <property type="term" value="C:membrane"/>
    <property type="evidence" value="ECO:0007669"/>
    <property type="project" value="UniProtKB-SubCell"/>
</dbReference>
<evidence type="ECO:0000256" key="3">
    <source>
        <dbReference type="ARBA" id="ARBA00022692"/>
    </source>
</evidence>
<dbReference type="OrthoDB" id="5761230at2"/>
<gene>
    <name evidence="7" type="ORF">A9309_00645</name>
</gene>
<dbReference type="InterPro" id="IPR002549">
    <property type="entry name" value="AI-2E-like"/>
</dbReference>
<comment type="similarity">
    <text evidence="2">Belongs to the autoinducer-2 exporter (AI-2E) (TC 2.A.86) family.</text>
</comment>
<dbReference type="AlphaFoldDB" id="A0A1B8PXQ8"/>
<comment type="subcellular location">
    <subcellularLocation>
        <location evidence="1">Membrane</location>
        <topology evidence="1">Multi-pass membrane protein</topology>
    </subcellularLocation>
</comment>
<evidence type="ECO:0000256" key="1">
    <source>
        <dbReference type="ARBA" id="ARBA00004141"/>
    </source>
</evidence>
<keyword evidence="3 6" id="KW-0812">Transmembrane</keyword>
<keyword evidence="4 6" id="KW-1133">Transmembrane helix</keyword>
<evidence type="ECO:0000256" key="2">
    <source>
        <dbReference type="ARBA" id="ARBA00009773"/>
    </source>
</evidence>
<dbReference type="GO" id="GO:0055085">
    <property type="term" value="P:transmembrane transport"/>
    <property type="evidence" value="ECO:0007669"/>
    <property type="project" value="TreeGrafter"/>
</dbReference>
<organism evidence="7 8">
    <name type="scientific">Moraxella lacunata</name>
    <dbReference type="NCBI Taxonomy" id="477"/>
    <lineage>
        <taxon>Bacteria</taxon>
        <taxon>Pseudomonadati</taxon>
        <taxon>Pseudomonadota</taxon>
        <taxon>Gammaproteobacteria</taxon>
        <taxon>Moraxellales</taxon>
        <taxon>Moraxellaceae</taxon>
        <taxon>Moraxella</taxon>
    </lineage>
</organism>
<feature type="transmembrane region" description="Helical" evidence="6">
    <location>
        <begin position="211"/>
        <end position="233"/>
    </location>
</feature>
<evidence type="ECO:0000313" key="8">
    <source>
        <dbReference type="Proteomes" id="UP000092607"/>
    </source>
</evidence>
<keyword evidence="5 6" id="KW-0472">Membrane</keyword>